<protein>
    <recommendedName>
        <fullName evidence="7">ATP-dependent RNA helicase RhlB</fullName>
        <ecNumber evidence="7">3.6.4.13</ecNumber>
    </recommendedName>
</protein>
<dbReference type="SMART" id="SM00487">
    <property type="entry name" value="DEXDc"/>
    <property type="match status" value="1"/>
</dbReference>
<keyword evidence="13" id="KW-1185">Reference proteome</keyword>
<keyword evidence="2 7" id="KW-0547">Nucleotide-binding</keyword>
<comment type="subunit">
    <text evidence="7">Component of the RNA degradosome, which is a multiprotein complex involved in RNA processing and mRNA degradation.</text>
</comment>
<dbReference type="SUPFAM" id="SSF52540">
    <property type="entry name" value="P-loop containing nucleoside triphosphate hydrolases"/>
    <property type="match status" value="1"/>
</dbReference>
<dbReference type="PROSITE" id="PS00039">
    <property type="entry name" value="DEAD_ATP_HELICASE"/>
    <property type="match status" value="1"/>
</dbReference>
<evidence type="ECO:0000259" key="11">
    <source>
        <dbReference type="PROSITE" id="PS51195"/>
    </source>
</evidence>
<dbReference type="InterPro" id="IPR014001">
    <property type="entry name" value="Helicase_ATP-bd"/>
</dbReference>
<gene>
    <name evidence="7" type="primary">rhlB</name>
    <name evidence="12" type="ORF">SAMN05444584_0643</name>
</gene>
<dbReference type="InterPro" id="IPR023554">
    <property type="entry name" value="RNA_helicase_ATP-dep_RhlB"/>
</dbReference>
<accession>A0A217EDX5</accession>
<keyword evidence="1 7" id="KW-0963">Cytoplasm</keyword>
<dbReference type="InterPro" id="IPR050079">
    <property type="entry name" value="DEAD_box_RNA_helicase"/>
</dbReference>
<keyword evidence="3 7" id="KW-0378">Hydrolase</keyword>
<dbReference type="Pfam" id="PF00270">
    <property type="entry name" value="DEAD"/>
    <property type="match status" value="1"/>
</dbReference>
<comment type="subcellular location">
    <subcellularLocation>
        <location evidence="7">Cytoplasm</location>
    </subcellularLocation>
</comment>
<evidence type="ECO:0000256" key="6">
    <source>
        <dbReference type="ARBA" id="ARBA00022884"/>
    </source>
</evidence>
<dbReference type="EC" id="3.6.4.13" evidence="7"/>
<reference evidence="13" key="1">
    <citation type="submission" date="2017-06" db="EMBL/GenBank/DDBJ databases">
        <authorList>
            <person name="Varghese N."/>
            <person name="Submissions S."/>
        </authorList>
    </citation>
    <scope>NUCLEOTIDE SEQUENCE [LARGE SCALE GENOMIC DNA]</scope>
    <source>
        <strain evidence="13">ANC 5114</strain>
    </source>
</reference>
<dbReference type="PROSITE" id="PS51192">
    <property type="entry name" value="HELICASE_ATP_BIND_1"/>
    <property type="match status" value="1"/>
</dbReference>
<dbReference type="EMBL" id="FZLN01000001">
    <property type="protein sequence ID" value="SNQ28718.1"/>
    <property type="molecule type" value="Genomic_DNA"/>
</dbReference>
<evidence type="ECO:0000259" key="9">
    <source>
        <dbReference type="PROSITE" id="PS51192"/>
    </source>
</evidence>
<keyword evidence="4 7" id="KW-0347">Helicase</keyword>
<evidence type="ECO:0000256" key="7">
    <source>
        <dbReference type="HAMAP-Rule" id="MF_00661"/>
    </source>
</evidence>
<dbReference type="RefSeq" id="WP_088822747.1">
    <property type="nucleotide sequence ID" value="NZ_FZLN01000001.1"/>
</dbReference>
<dbReference type="InterPro" id="IPR011545">
    <property type="entry name" value="DEAD/DEAH_box_helicase_dom"/>
</dbReference>
<dbReference type="GO" id="GO:0006401">
    <property type="term" value="P:RNA catabolic process"/>
    <property type="evidence" value="ECO:0007669"/>
    <property type="project" value="UniProtKB-UniRule"/>
</dbReference>
<proteinExistence type="inferred from homology"/>
<sequence length="383" mass="43551">MLLGFETVNLHPQLKQAIDALGFKSMTPIQQQVLKFTLAGHDAIGRAQTGTGKTAAFLISIINDLLHNPIEGTRYRGEPRALILAPTRELALQIEQDAKELTQFTNLNLLTLLGGVDFDKQRKQLDQHPIDIVVATPGRLIDFTEQKEVWLDQVEFLVIDEADRLLDMGFIPSVKKIIRYLPKKEQRQTLMFSATFSYDVLNLARQWLFEPVTVEIEPEKKTNADVEQRVYMVSNRDKFKLLKDVLNQEKIDKIVIFANRRDQVRKIYDQLRKENYAVVMLSGEIAQDKRLKMLDQFKSGQRNILVATDVAGRGIHVDGVSHVINYTLPEQSDDYVHRIGRTGRAGAQGVSISFLSEDDAFYLADIEKAIGQKLPLTRLDGYC</sequence>
<evidence type="ECO:0000256" key="5">
    <source>
        <dbReference type="ARBA" id="ARBA00022840"/>
    </source>
</evidence>
<dbReference type="CDD" id="cd00268">
    <property type="entry name" value="DEADc"/>
    <property type="match status" value="1"/>
</dbReference>
<dbReference type="GO" id="GO:0005829">
    <property type="term" value="C:cytosol"/>
    <property type="evidence" value="ECO:0007669"/>
    <property type="project" value="TreeGrafter"/>
</dbReference>
<dbReference type="InterPro" id="IPR027417">
    <property type="entry name" value="P-loop_NTPase"/>
</dbReference>
<dbReference type="GO" id="GO:0005524">
    <property type="term" value="F:ATP binding"/>
    <property type="evidence" value="ECO:0007669"/>
    <property type="project" value="UniProtKB-UniRule"/>
</dbReference>
<keyword evidence="5 7" id="KW-0067">ATP-binding</keyword>
<dbReference type="InterPro" id="IPR044742">
    <property type="entry name" value="DEAD/DEAH_RhlB"/>
</dbReference>
<dbReference type="InterPro" id="IPR014014">
    <property type="entry name" value="RNA_helicase_DEAD_Q_motif"/>
</dbReference>
<dbReference type="GO" id="GO:0003723">
    <property type="term" value="F:RNA binding"/>
    <property type="evidence" value="ECO:0007669"/>
    <property type="project" value="UniProtKB-UniRule"/>
</dbReference>
<dbReference type="InterPro" id="IPR000629">
    <property type="entry name" value="RNA-helicase_DEAD-box_CS"/>
</dbReference>
<keyword evidence="6 7" id="KW-0694">RNA-binding</keyword>
<evidence type="ECO:0000256" key="3">
    <source>
        <dbReference type="ARBA" id="ARBA00022801"/>
    </source>
</evidence>
<evidence type="ECO:0000256" key="2">
    <source>
        <dbReference type="ARBA" id="ARBA00022741"/>
    </source>
</evidence>
<dbReference type="PROSITE" id="PS51195">
    <property type="entry name" value="Q_MOTIF"/>
    <property type="match status" value="1"/>
</dbReference>
<organism evidence="12 13">
    <name type="scientific">Acinetobacter apis</name>
    <dbReference type="NCBI Taxonomy" id="1229165"/>
    <lineage>
        <taxon>Bacteria</taxon>
        <taxon>Pseudomonadati</taxon>
        <taxon>Pseudomonadota</taxon>
        <taxon>Gammaproteobacteria</taxon>
        <taxon>Moraxellales</taxon>
        <taxon>Moraxellaceae</taxon>
        <taxon>Acinetobacter</taxon>
    </lineage>
</organism>
<dbReference type="GO" id="GO:0003724">
    <property type="term" value="F:RNA helicase activity"/>
    <property type="evidence" value="ECO:0007669"/>
    <property type="project" value="UniProtKB-UniRule"/>
</dbReference>
<evidence type="ECO:0000256" key="8">
    <source>
        <dbReference type="PROSITE-ProRule" id="PRU00552"/>
    </source>
</evidence>
<dbReference type="InterPro" id="IPR001650">
    <property type="entry name" value="Helicase_C-like"/>
</dbReference>
<dbReference type="AlphaFoldDB" id="A0A217EDX5"/>
<feature type="domain" description="Helicase C-terminal" evidence="10">
    <location>
        <begin position="225"/>
        <end position="383"/>
    </location>
</feature>
<dbReference type="HAMAP" id="MF_00661">
    <property type="entry name" value="DEAD_helicase_RhlB"/>
    <property type="match status" value="1"/>
</dbReference>
<dbReference type="Pfam" id="PF00271">
    <property type="entry name" value="Helicase_C"/>
    <property type="match status" value="1"/>
</dbReference>
<comment type="catalytic activity">
    <reaction evidence="7">
        <text>ATP + H2O = ADP + phosphate + H(+)</text>
        <dbReference type="Rhea" id="RHEA:13065"/>
        <dbReference type="ChEBI" id="CHEBI:15377"/>
        <dbReference type="ChEBI" id="CHEBI:15378"/>
        <dbReference type="ChEBI" id="CHEBI:30616"/>
        <dbReference type="ChEBI" id="CHEBI:43474"/>
        <dbReference type="ChEBI" id="CHEBI:456216"/>
        <dbReference type="EC" id="3.6.4.13"/>
    </reaction>
</comment>
<evidence type="ECO:0000256" key="4">
    <source>
        <dbReference type="ARBA" id="ARBA00022806"/>
    </source>
</evidence>
<dbReference type="SMART" id="SM00490">
    <property type="entry name" value="HELICc"/>
    <property type="match status" value="1"/>
</dbReference>
<comment type="similarity">
    <text evidence="7">Belongs to the DEAD box helicase family. RhlB subfamily.</text>
</comment>
<evidence type="ECO:0000256" key="1">
    <source>
        <dbReference type="ARBA" id="ARBA00022490"/>
    </source>
</evidence>
<dbReference type="PANTHER" id="PTHR47959:SF10">
    <property type="entry name" value="ATP-DEPENDENT RNA HELICASE RHLB"/>
    <property type="match status" value="1"/>
</dbReference>
<comment type="function">
    <text evidence="7">DEAD-box RNA helicase involved in RNA degradation. Has RNA-dependent ATPase activity and unwinds double-stranded RNA.</text>
</comment>
<dbReference type="NCBIfam" id="NF002340">
    <property type="entry name" value="PRK01297.1"/>
    <property type="match status" value="1"/>
</dbReference>
<feature type="short sequence motif" description="Q motif" evidence="8">
    <location>
        <begin position="3"/>
        <end position="31"/>
    </location>
</feature>
<dbReference type="Gene3D" id="3.40.50.300">
    <property type="entry name" value="P-loop containing nucleotide triphosphate hydrolases"/>
    <property type="match status" value="2"/>
</dbReference>
<feature type="domain" description="Helicase ATP-binding" evidence="9">
    <location>
        <begin position="34"/>
        <end position="214"/>
    </location>
</feature>
<name>A0A217EDX5_9GAMM</name>
<dbReference type="PANTHER" id="PTHR47959">
    <property type="entry name" value="ATP-DEPENDENT RNA HELICASE RHLE-RELATED"/>
    <property type="match status" value="1"/>
</dbReference>
<dbReference type="PROSITE" id="PS51194">
    <property type="entry name" value="HELICASE_CTER"/>
    <property type="match status" value="1"/>
</dbReference>
<dbReference type="Proteomes" id="UP000243463">
    <property type="component" value="Unassembled WGS sequence"/>
</dbReference>
<feature type="domain" description="DEAD-box RNA helicase Q" evidence="11">
    <location>
        <begin position="3"/>
        <end position="31"/>
    </location>
</feature>
<dbReference type="GO" id="GO:0016887">
    <property type="term" value="F:ATP hydrolysis activity"/>
    <property type="evidence" value="ECO:0007669"/>
    <property type="project" value="RHEA"/>
</dbReference>
<evidence type="ECO:0000313" key="13">
    <source>
        <dbReference type="Proteomes" id="UP000243463"/>
    </source>
</evidence>
<dbReference type="OrthoDB" id="9805696at2"/>
<evidence type="ECO:0000259" key="10">
    <source>
        <dbReference type="PROSITE" id="PS51194"/>
    </source>
</evidence>
<dbReference type="CDD" id="cd18787">
    <property type="entry name" value="SF2_C_DEAD"/>
    <property type="match status" value="1"/>
</dbReference>
<evidence type="ECO:0000313" key="12">
    <source>
        <dbReference type="EMBL" id="SNQ28718.1"/>
    </source>
</evidence>